<evidence type="ECO:0000313" key="2">
    <source>
        <dbReference type="Proteomes" id="UP001249851"/>
    </source>
</evidence>
<gene>
    <name evidence="1" type="ORF">P5673_009586</name>
</gene>
<dbReference type="EMBL" id="JARQWQ010000017">
    <property type="protein sequence ID" value="KAK2566140.1"/>
    <property type="molecule type" value="Genomic_DNA"/>
</dbReference>
<keyword evidence="2" id="KW-1185">Reference proteome</keyword>
<sequence length="78" mass="9427">MAVRRNKGQTSRRKNLRNTFSYRNTKRLDAQNDLSKAQWDTVFVVEDTEDIVDSWCKIFADILDWHIRVKEKREKKRA</sequence>
<proteinExistence type="predicted"/>
<accession>A0AAD9QS63</accession>
<dbReference type="Proteomes" id="UP001249851">
    <property type="component" value="Unassembled WGS sequence"/>
</dbReference>
<protein>
    <submittedName>
        <fullName evidence="1">Uncharacterized protein</fullName>
    </submittedName>
</protein>
<dbReference type="AlphaFoldDB" id="A0AAD9QS63"/>
<comment type="caution">
    <text evidence="1">The sequence shown here is derived from an EMBL/GenBank/DDBJ whole genome shotgun (WGS) entry which is preliminary data.</text>
</comment>
<name>A0AAD9QS63_ACRCE</name>
<reference evidence="1" key="1">
    <citation type="journal article" date="2023" name="G3 (Bethesda)">
        <title>Whole genome assembly and annotation of the endangered Caribbean coral Acropora cervicornis.</title>
        <authorList>
            <person name="Selwyn J.D."/>
            <person name="Vollmer S.V."/>
        </authorList>
    </citation>
    <scope>NUCLEOTIDE SEQUENCE</scope>
    <source>
        <strain evidence="1">K2</strain>
    </source>
</reference>
<organism evidence="1 2">
    <name type="scientific">Acropora cervicornis</name>
    <name type="common">Staghorn coral</name>
    <dbReference type="NCBI Taxonomy" id="6130"/>
    <lineage>
        <taxon>Eukaryota</taxon>
        <taxon>Metazoa</taxon>
        <taxon>Cnidaria</taxon>
        <taxon>Anthozoa</taxon>
        <taxon>Hexacorallia</taxon>
        <taxon>Scleractinia</taxon>
        <taxon>Astrocoeniina</taxon>
        <taxon>Acroporidae</taxon>
        <taxon>Acropora</taxon>
    </lineage>
</organism>
<reference evidence="1" key="2">
    <citation type="journal article" date="2023" name="Science">
        <title>Genomic signatures of disease resistance in endangered staghorn corals.</title>
        <authorList>
            <person name="Vollmer S.V."/>
            <person name="Selwyn J.D."/>
            <person name="Despard B.A."/>
            <person name="Roesel C.L."/>
        </authorList>
    </citation>
    <scope>NUCLEOTIDE SEQUENCE</scope>
    <source>
        <strain evidence="1">K2</strain>
    </source>
</reference>
<evidence type="ECO:0000313" key="1">
    <source>
        <dbReference type="EMBL" id="KAK2566140.1"/>
    </source>
</evidence>